<keyword evidence="1" id="KW-0479">Metal-binding</keyword>
<proteinExistence type="predicted"/>
<dbReference type="STRING" id="1193713.GCA_001636315_02438"/>
<name>A0A3Q9R118_9BACI</name>
<evidence type="ECO:0000313" key="3">
    <source>
        <dbReference type="EMBL" id="AZU65173.1"/>
    </source>
</evidence>
<organism evidence="3 4">
    <name type="scientific">Neobacillus mesonae</name>
    <dbReference type="NCBI Taxonomy" id="1193713"/>
    <lineage>
        <taxon>Bacteria</taxon>
        <taxon>Bacillati</taxon>
        <taxon>Bacillota</taxon>
        <taxon>Bacilli</taxon>
        <taxon>Bacillales</taxon>
        <taxon>Bacillaceae</taxon>
        <taxon>Neobacillus</taxon>
    </lineage>
</organism>
<keyword evidence="4" id="KW-1185">Reference proteome</keyword>
<dbReference type="AlphaFoldDB" id="A0A3Q9R118"/>
<dbReference type="InterPro" id="IPR011528">
    <property type="entry name" value="NERD"/>
</dbReference>
<dbReference type="EMBL" id="CP022572">
    <property type="protein sequence ID" value="AZU65173.1"/>
    <property type="molecule type" value="Genomic_DNA"/>
</dbReference>
<protein>
    <recommendedName>
        <fullName evidence="2">NERD domain-containing protein</fullName>
    </recommendedName>
</protein>
<dbReference type="GO" id="GO:0046872">
    <property type="term" value="F:metal ion binding"/>
    <property type="evidence" value="ECO:0007669"/>
    <property type="project" value="UniProtKB-KW"/>
</dbReference>
<sequence length="296" mass="34463">MLPILAAKQSAVEAGIGGEERVAEVFRKSLFSFDNRIFHDLSISSNEKFQIDSHCLTPWHGVVFEVKNIGGVLEFKENPPQLISTKDDGHQFGYESPVTQLQRNCDFLTDWLWSRNIQLPIYGAVVLAYPKQIVKVPPVHTKLLFPNLIPAFIKNIPRSEQRLDPDTFAWLSAELLRCHRRYIPRPISEAYQIPLGDFLPGTRCKVCRRLGMIKLPRTWICPTCDATDPIAHQRNFLEWFLVYKRTITNQECRSFLGVDIQTAKRILLSMRFKIEGNYRYRRYIMDINNFNHLLRN</sequence>
<evidence type="ECO:0000259" key="2">
    <source>
        <dbReference type="PROSITE" id="PS50965"/>
    </source>
</evidence>
<reference evidence="3 4" key="1">
    <citation type="submission" date="2017-07" db="EMBL/GenBank/DDBJ databases">
        <title>The complete genome sequence of Bacillus mesonae strain H20-5, an efficient strain improving plant abiotic stress resistance.</title>
        <authorList>
            <person name="Kim S.Y."/>
            <person name="Song H."/>
            <person name="Sang M.K."/>
            <person name="Weon H.-Y."/>
            <person name="Song J."/>
        </authorList>
    </citation>
    <scope>NUCLEOTIDE SEQUENCE [LARGE SCALE GENOMIC DNA]</scope>
    <source>
        <strain evidence="3 4">H20-5</strain>
    </source>
</reference>
<dbReference type="PROSITE" id="PS00202">
    <property type="entry name" value="RUBREDOXIN"/>
    <property type="match status" value="1"/>
</dbReference>
<dbReference type="Pfam" id="PF08378">
    <property type="entry name" value="NERD"/>
    <property type="match status" value="1"/>
</dbReference>
<gene>
    <name evidence="3" type="ORF">CHR53_27600</name>
</gene>
<dbReference type="Proteomes" id="UP000282892">
    <property type="component" value="Chromosome"/>
</dbReference>
<evidence type="ECO:0000256" key="1">
    <source>
        <dbReference type="ARBA" id="ARBA00022723"/>
    </source>
</evidence>
<accession>A0A3Q9R118</accession>
<dbReference type="KEGG" id="nmk:CHR53_27600"/>
<dbReference type="PROSITE" id="PS50965">
    <property type="entry name" value="NERD"/>
    <property type="match status" value="1"/>
</dbReference>
<dbReference type="OrthoDB" id="2734037at2"/>
<dbReference type="InterPro" id="IPR018527">
    <property type="entry name" value="Rubredoxin_Fe_BS"/>
</dbReference>
<evidence type="ECO:0000313" key="4">
    <source>
        <dbReference type="Proteomes" id="UP000282892"/>
    </source>
</evidence>
<feature type="domain" description="NERD" evidence="2">
    <location>
        <begin position="14"/>
        <end position="131"/>
    </location>
</feature>